<dbReference type="AlphaFoldDB" id="A0A502M8Y2"/>
<evidence type="ECO:0000256" key="4">
    <source>
        <dbReference type="ARBA" id="ARBA00022840"/>
    </source>
</evidence>
<evidence type="ECO:0000313" key="6">
    <source>
        <dbReference type="EMBL" id="TPI01910.1"/>
    </source>
</evidence>
<dbReference type="GO" id="GO:0016887">
    <property type="term" value="F:ATP hydrolysis activity"/>
    <property type="evidence" value="ECO:0007669"/>
    <property type="project" value="InterPro"/>
</dbReference>
<gene>
    <name evidence="6" type="ORF">FJM01_01440</name>
</gene>
<dbReference type="SMART" id="SM00382">
    <property type="entry name" value="AAA"/>
    <property type="match status" value="1"/>
</dbReference>
<evidence type="ECO:0000256" key="1">
    <source>
        <dbReference type="ARBA" id="ARBA00005417"/>
    </source>
</evidence>
<dbReference type="PANTHER" id="PTHR42734:SF6">
    <property type="entry name" value="MOLYBDATE IMPORT ATP-BINDING PROTEIN MOLC"/>
    <property type="match status" value="1"/>
</dbReference>
<protein>
    <submittedName>
        <fullName evidence="6">ATP-binding cassette domain-containing protein</fullName>
    </submittedName>
</protein>
<keyword evidence="2" id="KW-0813">Transport</keyword>
<keyword evidence="3" id="KW-0547">Nucleotide-binding</keyword>
<dbReference type="Proteomes" id="UP000317904">
    <property type="component" value="Unassembled WGS sequence"/>
</dbReference>
<dbReference type="InterPro" id="IPR017871">
    <property type="entry name" value="ABC_transporter-like_CS"/>
</dbReference>
<dbReference type="PROSITE" id="PS00211">
    <property type="entry name" value="ABC_TRANSPORTER_1"/>
    <property type="match status" value="1"/>
</dbReference>
<dbReference type="InterPro" id="IPR027417">
    <property type="entry name" value="P-loop_NTPase"/>
</dbReference>
<name>A0A502M8Y2_9MOLU</name>
<proteinExistence type="inferred from homology"/>
<keyword evidence="4 6" id="KW-0067">ATP-binding</keyword>
<organism evidence="6 7">
    <name type="scientific">Mycoplasma struthionis</name>
    <dbReference type="NCBI Taxonomy" id="538220"/>
    <lineage>
        <taxon>Bacteria</taxon>
        <taxon>Bacillati</taxon>
        <taxon>Mycoplasmatota</taxon>
        <taxon>Mollicutes</taxon>
        <taxon>Mycoplasmataceae</taxon>
        <taxon>Mycoplasma</taxon>
    </lineage>
</organism>
<feature type="domain" description="ABC transporter" evidence="5">
    <location>
        <begin position="3"/>
        <end position="249"/>
    </location>
</feature>
<dbReference type="SUPFAM" id="SSF52540">
    <property type="entry name" value="P-loop containing nucleoside triphosphate hydrolases"/>
    <property type="match status" value="1"/>
</dbReference>
<evidence type="ECO:0000256" key="3">
    <source>
        <dbReference type="ARBA" id="ARBA00022741"/>
    </source>
</evidence>
<dbReference type="InterPro" id="IPR003593">
    <property type="entry name" value="AAA+_ATPase"/>
</dbReference>
<sequence length="250" mass="28571">MEIQFKNYFAKYEKKDQNLVLENINFLIPQGSMVAIIGPSGAGKSTIFNAILDQLEIQSGVLEIDNKNLKDLSKKEHKKLLKKIGYLGQEPNLIEDLNVYENILHLYSQYKNFIFTFFKILTKKQKLEVFSVLEKLGILDKAFIRVSELSGGQKQRVEIAKLLLQKSELILADEPTSSLDILNAKEVINLLKNINKEFNTTVLVNIHDLNLLADNFSHILAIKNGKVVSFENNKNNLNEEFIKALYEKNS</sequence>
<dbReference type="InterPro" id="IPR003439">
    <property type="entry name" value="ABC_transporter-like_ATP-bd"/>
</dbReference>
<accession>A0A502M8Y2</accession>
<dbReference type="Gene3D" id="3.40.50.300">
    <property type="entry name" value="P-loop containing nucleotide triphosphate hydrolases"/>
    <property type="match status" value="1"/>
</dbReference>
<evidence type="ECO:0000313" key="7">
    <source>
        <dbReference type="Proteomes" id="UP000317904"/>
    </source>
</evidence>
<evidence type="ECO:0000256" key="2">
    <source>
        <dbReference type="ARBA" id="ARBA00022448"/>
    </source>
</evidence>
<comment type="caution">
    <text evidence="6">The sequence shown here is derived from an EMBL/GenBank/DDBJ whole genome shotgun (WGS) entry which is preliminary data.</text>
</comment>
<comment type="similarity">
    <text evidence="1">Belongs to the ABC transporter superfamily.</text>
</comment>
<evidence type="ECO:0000259" key="5">
    <source>
        <dbReference type="PROSITE" id="PS50893"/>
    </source>
</evidence>
<dbReference type="GO" id="GO:0005524">
    <property type="term" value="F:ATP binding"/>
    <property type="evidence" value="ECO:0007669"/>
    <property type="project" value="UniProtKB-KW"/>
</dbReference>
<dbReference type="PANTHER" id="PTHR42734">
    <property type="entry name" value="METAL TRANSPORT SYSTEM ATP-BINDING PROTEIN TM_0124-RELATED"/>
    <property type="match status" value="1"/>
</dbReference>
<dbReference type="EMBL" id="VFSY01000023">
    <property type="protein sequence ID" value="TPI01910.1"/>
    <property type="molecule type" value="Genomic_DNA"/>
</dbReference>
<dbReference type="InterPro" id="IPR050153">
    <property type="entry name" value="Metal_Ion_Import_ABC"/>
</dbReference>
<dbReference type="Pfam" id="PF00005">
    <property type="entry name" value="ABC_tran"/>
    <property type="match status" value="1"/>
</dbReference>
<reference evidence="6 7" key="1">
    <citation type="submission" date="2019-06" db="EMBL/GenBank/DDBJ databases">
        <title>A comparative genomics study of ostrich specific Mycoplasmas.</title>
        <authorList>
            <person name="Botes A."/>
            <person name="Nel T."/>
        </authorList>
    </citation>
    <scope>NUCLEOTIDE SEQUENCE [LARGE SCALE GENOMIC DNA]</scope>
    <source>
        <strain evidence="6 7">Ms01</strain>
    </source>
</reference>
<dbReference type="PROSITE" id="PS50893">
    <property type="entry name" value="ABC_TRANSPORTER_2"/>
    <property type="match status" value="1"/>
</dbReference>
<dbReference type="RefSeq" id="WP_140701017.1">
    <property type="nucleotide sequence ID" value="NZ_VFSY01000023.1"/>
</dbReference>